<proteinExistence type="predicted"/>
<dbReference type="Proteomes" id="UP000236723">
    <property type="component" value="Unassembled WGS sequence"/>
</dbReference>
<sequence>MSGGCALAATGGQETIIHLQVRRFLCLDGACPKKTFAEQVPGLTSRYGRHSVGLGAVLREVALALGGRAGARLTGQLAAAVNRMTLIRLIRSLPDPALATGPRVLGVDDFALRRGHTYGTVGPSP</sequence>
<evidence type="ECO:0000313" key="1">
    <source>
        <dbReference type="EMBL" id="SEF78019.1"/>
    </source>
</evidence>
<keyword evidence="2" id="KW-1185">Reference proteome</keyword>
<dbReference type="PANTHER" id="PTHR33498">
    <property type="entry name" value="TRANSPOSASE FOR INSERTION SEQUENCE ELEMENT IS1557"/>
    <property type="match status" value="1"/>
</dbReference>
<name>A0A1H5USJ7_9ACTN</name>
<dbReference type="OrthoDB" id="3238779at2"/>
<dbReference type="InterPro" id="IPR047951">
    <property type="entry name" value="Transpos_ISL3"/>
</dbReference>
<dbReference type="AlphaFoldDB" id="A0A1H5USJ7"/>
<reference evidence="2" key="1">
    <citation type="submission" date="2016-10" db="EMBL/GenBank/DDBJ databases">
        <authorList>
            <person name="Varghese N."/>
            <person name="Submissions S."/>
        </authorList>
    </citation>
    <scope>NUCLEOTIDE SEQUENCE [LARGE SCALE GENOMIC DNA]</scope>
    <source>
        <strain evidence="2">DSM 43163</strain>
    </source>
</reference>
<dbReference type="EMBL" id="FNVO01000002">
    <property type="protein sequence ID" value="SEF78019.1"/>
    <property type="molecule type" value="Genomic_DNA"/>
</dbReference>
<accession>A0A1H5USJ7</accession>
<protein>
    <recommendedName>
        <fullName evidence="3">Zinc-finger of transposase IS204/IS1001/IS1096/IS1165</fullName>
    </recommendedName>
</protein>
<gene>
    <name evidence="1" type="ORF">SAMN04489712_1023</name>
</gene>
<dbReference type="PANTHER" id="PTHR33498:SF1">
    <property type="entry name" value="TRANSPOSASE FOR INSERTION SEQUENCE ELEMENT IS1557"/>
    <property type="match status" value="1"/>
</dbReference>
<evidence type="ECO:0008006" key="3">
    <source>
        <dbReference type="Google" id="ProtNLM"/>
    </source>
</evidence>
<organism evidence="1 2">
    <name type="scientific">Thermomonospora echinospora</name>
    <dbReference type="NCBI Taxonomy" id="1992"/>
    <lineage>
        <taxon>Bacteria</taxon>
        <taxon>Bacillati</taxon>
        <taxon>Actinomycetota</taxon>
        <taxon>Actinomycetes</taxon>
        <taxon>Streptosporangiales</taxon>
        <taxon>Thermomonosporaceae</taxon>
        <taxon>Thermomonospora</taxon>
    </lineage>
</organism>
<evidence type="ECO:0000313" key="2">
    <source>
        <dbReference type="Proteomes" id="UP000236723"/>
    </source>
</evidence>
<dbReference type="RefSeq" id="WP_103936328.1">
    <property type="nucleotide sequence ID" value="NZ_FNVO01000002.1"/>
</dbReference>